<name>A0A941AKB2_9ACTN</name>
<dbReference type="Pfam" id="PF20218">
    <property type="entry name" value="DUF6578"/>
    <property type="match status" value="1"/>
</dbReference>
<reference evidence="1" key="1">
    <citation type="submission" date="2021-02" db="EMBL/GenBank/DDBJ databases">
        <title>Draft genome sequence of Microbispora sp. RL4-1S isolated from rice leaves in Thailand.</title>
        <authorList>
            <person name="Muangham S."/>
            <person name="Duangmal K."/>
        </authorList>
    </citation>
    <scope>NUCLEOTIDE SEQUENCE</scope>
    <source>
        <strain evidence="1">RL4-1S</strain>
    </source>
</reference>
<organism evidence="1 2">
    <name type="scientific">Microbispora oryzae</name>
    <dbReference type="NCBI Taxonomy" id="2806554"/>
    <lineage>
        <taxon>Bacteria</taxon>
        <taxon>Bacillati</taxon>
        <taxon>Actinomycetota</taxon>
        <taxon>Actinomycetes</taxon>
        <taxon>Streptosporangiales</taxon>
        <taxon>Streptosporangiaceae</taxon>
        <taxon>Microbispora</taxon>
    </lineage>
</organism>
<comment type="caution">
    <text evidence="1">The sequence shown here is derived from an EMBL/GenBank/DDBJ whole genome shotgun (WGS) entry which is preliminary data.</text>
</comment>
<gene>
    <name evidence="1" type="ORF">JOL79_24940</name>
</gene>
<evidence type="ECO:0000313" key="1">
    <source>
        <dbReference type="EMBL" id="MBP2707036.1"/>
    </source>
</evidence>
<dbReference type="InterPro" id="IPR046485">
    <property type="entry name" value="DUF6578"/>
</dbReference>
<dbReference type="RefSeq" id="WP_307848714.1">
    <property type="nucleotide sequence ID" value="NZ_JAFCNB010000016.1"/>
</dbReference>
<dbReference type="EMBL" id="JAFCNB010000016">
    <property type="protein sequence ID" value="MBP2707036.1"/>
    <property type="molecule type" value="Genomic_DNA"/>
</dbReference>
<protein>
    <submittedName>
        <fullName evidence="1">Uncharacterized protein</fullName>
    </submittedName>
</protein>
<accession>A0A941AKB2</accession>
<keyword evidence="2" id="KW-1185">Reference proteome</keyword>
<sequence>MVVWVDDWQMQCCGKPFRVGSTVSWELQSADSERLTEILGEQRSVKLDARQEHHDFSDRDGFQTTALVESFVAVHCRFSHRPDGESSVMYPVPGTGVVTTVDQADGQAEHPDKQLRFIGYIVRLRTLT</sequence>
<dbReference type="AlphaFoldDB" id="A0A941AKB2"/>
<proteinExistence type="predicted"/>
<evidence type="ECO:0000313" key="2">
    <source>
        <dbReference type="Proteomes" id="UP000674234"/>
    </source>
</evidence>
<dbReference type="Proteomes" id="UP000674234">
    <property type="component" value="Unassembled WGS sequence"/>
</dbReference>